<evidence type="ECO:0000313" key="4">
    <source>
        <dbReference type="Proteomes" id="UP001589788"/>
    </source>
</evidence>
<dbReference type="InterPro" id="IPR030395">
    <property type="entry name" value="GP_PDE_dom"/>
</dbReference>
<dbReference type="InterPro" id="IPR017946">
    <property type="entry name" value="PLC-like_Pdiesterase_TIM-brl"/>
</dbReference>
<dbReference type="CDD" id="cd08556">
    <property type="entry name" value="GDPD"/>
    <property type="match status" value="1"/>
</dbReference>
<dbReference type="PANTHER" id="PTHR46211:SF14">
    <property type="entry name" value="GLYCEROPHOSPHODIESTER PHOSPHODIESTERASE"/>
    <property type="match status" value="1"/>
</dbReference>
<dbReference type="EMBL" id="JBHLYQ010000016">
    <property type="protein sequence ID" value="MFC0081105.1"/>
    <property type="molecule type" value="Genomic_DNA"/>
</dbReference>
<name>A0ABV6C085_9ACTN</name>
<dbReference type="Proteomes" id="UP001589788">
    <property type="component" value="Unassembled WGS sequence"/>
</dbReference>
<comment type="caution">
    <text evidence="3">The sequence shown here is derived from an EMBL/GenBank/DDBJ whole genome shotgun (WGS) entry which is preliminary data.</text>
</comment>
<sequence length="304" mass="30946">MNILPSWSDCKGREQGRSGGRPVVLAHRGLLRGRAGQPAAQDPPENSLAAFEQVANAAANGVAGVEVDARLSADGVVVVHHDPQLADGRLLAEVPAADLPPGVPTLRAALAALRGRLVDVEVKASPLELGPESTAALVRAVVACLAETRREVLVRPGPGPVPVPGPVPDPAASWLLSCFWPEALEALGAAAAEADLPLARGWLLRPGLQATALLGRAEALGATWVLPFVEDLDPVAVAAAQEAGFGVMTWTVLPGPALGACLTAGVDGVIADEALAVAAEVRAATEPPSSGLVEPGGLREQSRP</sequence>
<proteinExistence type="predicted"/>
<evidence type="ECO:0000313" key="3">
    <source>
        <dbReference type="EMBL" id="MFC0081105.1"/>
    </source>
</evidence>
<feature type="region of interest" description="Disordered" evidence="1">
    <location>
        <begin position="283"/>
        <end position="304"/>
    </location>
</feature>
<protein>
    <submittedName>
        <fullName evidence="3">Glycerophosphodiester phosphodiesterase</fullName>
    </submittedName>
</protein>
<dbReference type="PANTHER" id="PTHR46211">
    <property type="entry name" value="GLYCEROPHOSPHORYL DIESTER PHOSPHODIESTERASE"/>
    <property type="match status" value="1"/>
</dbReference>
<reference evidence="3 4" key="1">
    <citation type="submission" date="2024-09" db="EMBL/GenBank/DDBJ databases">
        <authorList>
            <person name="Sun Q."/>
            <person name="Mori K."/>
        </authorList>
    </citation>
    <scope>NUCLEOTIDE SEQUENCE [LARGE SCALE GENOMIC DNA]</scope>
    <source>
        <strain evidence="3 4">JCM 15389</strain>
    </source>
</reference>
<accession>A0ABV6C085</accession>
<dbReference type="RefSeq" id="WP_377788026.1">
    <property type="nucleotide sequence ID" value="NZ_JBHLYQ010000016.1"/>
</dbReference>
<dbReference type="PROSITE" id="PS51704">
    <property type="entry name" value="GP_PDE"/>
    <property type="match status" value="1"/>
</dbReference>
<dbReference type="Pfam" id="PF03009">
    <property type="entry name" value="GDPD"/>
    <property type="match status" value="1"/>
</dbReference>
<feature type="region of interest" description="Disordered" evidence="1">
    <location>
        <begin position="1"/>
        <end position="21"/>
    </location>
</feature>
<gene>
    <name evidence="3" type="ORF">ACFFRE_02885</name>
</gene>
<evidence type="ECO:0000256" key="1">
    <source>
        <dbReference type="SAM" id="MobiDB-lite"/>
    </source>
</evidence>
<keyword evidence="4" id="KW-1185">Reference proteome</keyword>
<dbReference type="Gene3D" id="3.20.20.190">
    <property type="entry name" value="Phosphatidylinositol (PI) phosphodiesterase"/>
    <property type="match status" value="1"/>
</dbReference>
<evidence type="ECO:0000259" key="2">
    <source>
        <dbReference type="PROSITE" id="PS51704"/>
    </source>
</evidence>
<dbReference type="SUPFAM" id="SSF51695">
    <property type="entry name" value="PLC-like phosphodiesterases"/>
    <property type="match status" value="1"/>
</dbReference>
<feature type="domain" description="GP-PDE" evidence="2">
    <location>
        <begin position="22"/>
        <end position="304"/>
    </location>
</feature>
<organism evidence="3 4">
    <name type="scientific">Aciditerrimonas ferrireducens</name>
    <dbReference type="NCBI Taxonomy" id="667306"/>
    <lineage>
        <taxon>Bacteria</taxon>
        <taxon>Bacillati</taxon>
        <taxon>Actinomycetota</taxon>
        <taxon>Acidimicrobiia</taxon>
        <taxon>Acidimicrobiales</taxon>
        <taxon>Acidimicrobiaceae</taxon>
        <taxon>Aciditerrimonas</taxon>
    </lineage>
</organism>